<accession>A0A3E1RDC1</accession>
<evidence type="ECO:0000313" key="2">
    <source>
        <dbReference type="EMBL" id="RFO97368.1"/>
    </source>
</evidence>
<feature type="region of interest" description="Disordered" evidence="1">
    <location>
        <begin position="121"/>
        <end position="143"/>
    </location>
</feature>
<reference evidence="2 3" key="1">
    <citation type="submission" date="2018-05" db="EMBL/GenBank/DDBJ databases">
        <title>Rhodoferax soyangensis sp.nov., isolated from an oligotrophic freshwater lake.</title>
        <authorList>
            <person name="Park M."/>
        </authorList>
    </citation>
    <scope>NUCLEOTIDE SEQUENCE [LARGE SCALE GENOMIC DNA]</scope>
    <source>
        <strain evidence="2 3">IMCC26218</strain>
    </source>
</reference>
<sequence length="209" mass="21741">MSLSKTTLSAIQQAGQGLHKATVVVSAAVREQAEHMVAAVANQPYQAEGEQAFANFKMLARLSQDLQTLEEQLRALYATATELSSPEMDVVVALPRASARARAAALAQNEAAEDAVIKAAPQGRSNPKAKAKAKKAAKSNKPVTLTGNDSKVLDYLKTVLKTDTWTDLTGAAVAQGAAMPLGSVGISLKKVVLAGAVKKTGKGSYQLAA</sequence>
<gene>
    <name evidence="2" type="ORF">DIC66_09600</name>
</gene>
<dbReference type="RefSeq" id="WP_117176487.1">
    <property type="nucleotide sequence ID" value="NZ_QFZK01000004.1"/>
</dbReference>
<name>A0A3E1RDC1_9BURK</name>
<proteinExistence type="predicted"/>
<dbReference type="Proteomes" id="UP000260665">
    <property type="component" value="Unassembled WGS sequence"/>
</dbReference>
<dbReference type="OrthoDB" id="8818971at2"/>
<evidence type="ECO:0000256" key="1">
    <source>
        <dbReference type="SAM" id="MobiDB-lite"/>
    </source>
</evidence>
<feature type="compositionally biased region" description="Basic residues" evidence="1">
    <location>
        <begin position="127"/>
        <end position="138"/>
    </location>
</feature>
<dbReference type="EMBL" id="QFZK01000004">
    <property type="protein sequence ID" value="RFO97368.1"/>
    <property type="molecule type" value="Genomic_DNA"/>
</dbReference>
<organism evidence="2 3">
    <name type="scientific">Rhodoferax lacus</name>
    <dbReference type="NCBI Taxonomy" id="2184758"/>
    <lineage>
        <taxon>Bacteria</taxon>
        <taxon>Pseudomonadati</taxon>
        <taxon>Pseudomonadota</taxon>
        <taxon>Betaproteobacteria</taxon>
        <taxon>Burkholderiales</taxon>
        <taxon>Comamonadaceae</taxon>
        <taxon>Rhodoferax</taxon>
    </lineage>
</organism>
<evidence type="ECO:0000313" key="3">
    <source>
        <dbReference type="Proteomes" id="UP000260665"/>
    </source>
</evidence>
<protein>
    <submittedName>
        <fullName evidence="2">Uncharacterized protein</fullName>
    </submittedName>
</protein>
<dbReference type="AlphaFoldDB" id="A0A3E1RDC1"/>
<comment type="caution">
    <text evidence="2">The sequence shown here is derived from an EMBL/GenBank/DDBJ whole genome shotgun (WGS) entry which is preliminary data.</text>
</comment>
<keyword evidence="3" id="KW-1185">Reference proteome</keyword>